<dbReference type="InterPro" id="IPR010997">
    <property type="entry name" value="HRDC-like_sf"/>
</dbReference>
<comment type="similarity">
    <text evidence="3">Belongs to the eukaryotic RPB4 RNA polymerase subunit family.</text>
</comment>
<reference evidence="6" key="1">
    <citation type="submission" date="2022-07" db="EMBL/GenBank/DDBJ databases">
        <title>Evaluation of T. orientalis genome assembly methods using nanopore sequencing and analysis of variation between genomes.</title>
        <authorList>
            <person name="Yam J."/>
            <person name="Micallef M.L."/>
            <person name="Liu M."/>
            <person name="Djordjevic S.P."/>
            <person name="Bogema D.R."/>
            <person name="Jenkins C."/>
        </authorList>
    </citation>
    <scope>NUCLEOTIDE SEQUENCE</scope>
    <source>
        <strain evidence="5">Fish Creek</strain>
        <strain evidence="6">Goon Nure</strain>
    </source>
</reference>
<dbReference type="SMART" id="SM00657">
    <property type="entry name" value="RPOL4c"/>
    <property type="match status" value="1"/>
</dbReference>
<dbReference type="OrthoDB" id="2186918at2759"/>
<dbReference type="SUPFAM" id="SSF47819">
    <property type="entry name" value="HRDC-like"/>
    <property type="match status" value="1"/>
</dbReference>
<evidence type="ECO:0000256" key="1">
    <source>
        <dbReference type="ARBA" id="ARBA00004123"/>
    </source>
</evidence>
<dbReference type="GO" id="GO:0005634">
    <property type="term" value="C:nucleus"/>
    <property type="evidence" value="ECO:0007669"/>
    <property type="project" value="UniProtKB-SubCell"/>
</dbReference>
<dbReference type="InterPro" id="IPR006590">
    <property type="entry name" value="RNA_pol_Rpb4/RPC9_core"/>
</dbReference>
<dbReference type="Proteomes" id="UP000244811">
    <property type="component" value="Chromosome 2"/>
</dbReference>
<dbReference type="GO" id="GO:0030880">
    <property type="term" value="C:RNA polymerase complex"/>
    <property type="evidence" value="ECO:0007669"/>
    <property type="project" value="InterPro"/>
</dbReference>
<dbReference type="Gene3D" id="1.20.1250.40">
    <property type="match status" value="1"/>
</dbReference>
<evidence type="ECO:0000256" key="3">
    <source>
        <dbReference type="ARBA" id="ARBA00025724"/>
    </source>
</evidence>
<dbReference type="InterPro" id="IPR045222">
    <property type="entry name" value="Rpb4-like"/>
</dbReference>
<dbReference type="Proteomes" id="UP000244803">
    <property type="component" value="Chromosome 2"/>
</dbReference>
<name>A0A976MD42_THEOR</name>
<protein>
    <submittedName>
        <fullName evidence="6">RNA polymerase subunit RPB4-like protein</fullName>
    </submittedName>
</protein>
<evidence type="ECO:0000256" key="2">
    <source>
        <dbReference type="ARBA" id="ARBA00023242"/>
    </source>
</evidence>
<dbReference type="EMBL" id="CP056068">
    <property type="protein sequence ID" value="UKJ90339.1"/>
    <property type="molecule type" value="Genomic_DNA"/>
</dbReference>
<keyword evidence="2" id="KW-0539">Nucleus</keyword>
<dbReference type="Pfam" id="PF03874">
    <property type="entry name" value="RNA_pol_Rpb4"/>
    <property type="match status" value="1"/>
</dbReference>
<dbReference type="InterPro" id="IPR005574">
    <property type="entry name" value="Rpb4/RPC9"/>
</dbReference>
<evidence type="ECO:0000259" key="4">
    <source>
        <dbReference type="SMART" id="SM00657"/>
    </source>
</evidence>
<dbReference type="AlphaFoldDB" id="A0A976MD42"/>
<evidence type="ECO:0000313" key="7">
    <source>
        <dbReference type="Proteomes" id="UP000244811"/>
    </source>
</evidence>
<evidence type="ECO:0000313" key="6">
    <source>
        <dbReference type="EMBL" id="UKK02127.1"/>
    </source>
</evidence>
<organism evidence="6 7">
    <name type="scientific">Theileria orientalis</name>
    <dbReference type="NCBI Taxonomy" id="68886"/>
    <lineage>
        <taxon>Eukaryota</taxon>
        <taxon>Sar</taxon>
        <taxon>Alveolata</taxon>
        <taxon>Apicomplexa</taxon>
        <taxon>Aconoidasida</taxon>
        <taxon>Piroplasmida</taxon>
        <taxon>Theileriidae</taxon>
        <taxon>Theileria</taxon>
    </lineage>
</organism>
<dbReference type="EMBL" id="CP056071">
    <property type="protein sequence ID" value="UKK02127.1"/>
    <property type="molecule type" value="Genomic_DNA"/>
</dbReference>
<accession>A0A976MD42</accession>
<feature type="domain" description="RNA polymerase Rpb4/RPC9 core" evidence="4">
    <location>
        <begin position="15"/>
        <end position="130"/>
    </location>
</feature>
<comment type="subcellular location">
    <subcellularLocation>
        <location evidence="1">Nucleus</location>
    </subcellularLocation>
</comment>
<gene>
    <name evidence="5" type="ORF">MACJ_001271</name>
    <name evidence="6" type="ORF">MACK_001482</name>
</gene>
<dbReference type="PANTHER" id="PTHR21297">
    <property type="entry name" value="DNA-DIRECTED RNA POLYMERASE II"/>
    <property type="match status" value="1"/>
</dbReference>
<evidence type="ECO:0000313" key="5">
    <source>
        <dbReference type="EMBL" id="UKJ90339.1"/>
    </source>
</evidence>
<dbReference type="InterPro" id="IPR038324">
    <property type="entry name" value="Rpb4/RPC9_sf"/>
</dbReference>
<sequence>MESYNFDPSKFELDPEFKNSKCLNLCELHLILGDQLRLHHNRNDTAIQFIKTSHEYASRFAILKCRNAIVDIRTTIERDGLLHEFEMASLVNLLPKSVEEAKSLIPSLSRISDDKINSILELLESYRVQS</sequence>
<dbReference type="GO" id="GO:0000166">
    <property type="term" value="F:nucleotide binding"/>
    <property type="evidence" value="ECO:0007669"/>
    <property type="project" value="InterPro"/>
</dbReference>
<proteinExistence type="inferred from homology"/>
<dbReference type="GO" id="GO:0006352">
    <property type="term" value="P:DNA-templated transcription initiation"/>
    <property type="evidence" value="ECO:0007669"/>
    <property type="project" value="InterPro"/>
</dbReference>